<evidence type="ECO:0000313" key="2">
    <source>
        <dbReference type="EMBL" id="KAJ1158330.1"/>
    </source>
</evidence>
<reference evidence="2" key="1">
    <citation type="journal article" date="2022" name="bioRxiv">
        <title>Sequencing and chromosome-scale assembly of the giantPleurodeles waltlgenome.</title>
        <authorList>
            <person name="Brown T."/>
            <person name="Elewa A."/>
            <person name="Iarovenko S."/>
            <person name="Subramanian E."/>
            <person name="Araus A.J."/>
            <person name="Petzold A."/>
            <person name="Susuki M."/>
            <person name="Suzuki K.-i.T."/>
            <person name="Hayashi T."/>
            <person name="Toyoda A."/>
            <person name="Oliveira C."/>
            <person name="Osipova E."/>
            <person name="Leigh N.D."/>
            <person name="Simon A."/>
            <person name="Yun M.H."/>
        </authorList>
    </citation>
    <scope>NUCLEOTIDE SEQUENCE</scope>
    <source>
        <strain evidence="2">20211129_DDA</strain>
        <tissue evidence="2">Liver</tissue>
    </source>
</reference>
<protein>
    <submittedName>
        <fullName evidence="2">Uncharacterized protein</fullName>
    </submittedName>
</protein>
<dbReference type="EMBL" id="JANPWB010000009">
    <property type="protein sequence ID" value="KAJ1158330.1"/>
    <property type="molecule type" value="Genomic_DNA"/>
</dbReference>
<dbReference type="AlphaFoldDB" id="A0AAV7S521"/>
<gene>
    <name evidence="2" type="ORF">NDU88_011021</name>
</gene>
<evidence type="ECO:0000256" key="1">
    <source>
        <dbReference type="SAM" id="MobiDB-lite"/>
    </source>
</evidence>
<dbReference type="Proteomes" id="UP001066276">
    <property type="component" value="Chromosome 5"/>
</dbReference>
<name>A0AAV7S521_PLEWA</name>
<feature type="compositionally biased region" description="Basic and acidic residues" evidence="1">
    <location>
        <begin position="40"/>
        <end position="52"/>
    </location>
</feature>
<feature type="region of interest" description="Disordered" evidence="1">
    <location>
        <begin position="34"/>
        <end position="75"/>
    </location>
</feature>
<comment type="caution">
    <text evidence="2">The sequence shown here is derived from an EMBL/GenBank/DDBJ whole genome shotgun (WGS) entry which is preliminary data.</text>
</comment>
<accession>A0AAV7S521</accession>
<evidence type="ECO:0000313" key="3">
    <source>
        <dbReference type="Proteomes" id="UP001066276"/>
    </source>
</evidence>
<keyword evidence="3" id="KW-1185">Reference proteome</keyword>
<sequence length="107" mass="11131">MQRRSPTRGEALAALGPVAAEEGDSTIAQFLATTGKHACSSKEERSQPEGHADQGGGNPGRRTLNDASSRPPACWQGDGRLCDSLLLGGSVHFLARGPPKSQQGSVH</sequence>
<proteinExistence type="predicted"/>
<organism evidence="2 3">
    <name type="scientific">Pleurodeles waltl</name>
    <name type="common">Iberian ribbed newt</name>
    <dbReference type="NCBI Taxonomy" id="8319"/>
    <lineage>
        <taxon>Eukaryota</taxon>
        <taxon>Metazoa</taxon>
        <taxon>Chordata</taxon>
        <taxon>Craniata</taxon>
        <taxon>Vertebrata</taxon>
        <taxon>Euteleostomi</taxon>
        <taxon>Amphibia</taxon>
        <taxon>Batrachia</taxon>
        <taxon>Caudata</taxon>
        <taxon>Salamandroidea</taxon>
        <taxon>Salamandridae</taxon>
        <taxon>Pleurodelinae</taxon>
        <taxon>Pleurodeles</taxon>
    </lineage>
</organism>